<sequence>MKLDCRIIIYAQDIMKFTGRSRSYAYKSLNQVKTYFGKSKGSLVTFQEFADFHGIRVEEIENILFENTPNKKDHL</sequence>
<evidence type="ECO:0000313" key="1">
    <source>
        <dbReference type="EMBL" id="SDD44798.1"/>
    </source>
</evidence>
<proteinExistence type="predicted"/>
<gene>
    <name evidence="1" type="ORF">SAMN04488104_103036</name>
</gene>
<organism evidence="1 2">
    <name type="scientific">Algoriphagus faecimaris</name>
    <dbReference type="NCBI Taxonomy" id="686796"/>
    <lineage>
        <taxon>Bacteria</taxon>
        <taxon>Pseudomonadati</taxon>
        <taxon>Bacteroidota</taxon>
        <taxon>Cytophagia</taxon>
        <taxon>Cytophagales</taxon>
        <taxon>Cyclobacteriaceae</taxon>
        <taxon>Algoriphagus</taxon>
    </lineage>
</organism>
<dbReference type="RefSeq" id="WP_087940221.1">
    <property type="nucleotide sequence ID" value="NZ_FNAC01000030.1"/>
</dbReference>
<reference evidence="2" key="1">
    <citation type="submission" date="2016-10" db="EMBL/GenBank/DDBJ databases">
        <authorList>
            <person name="Varghese N."/>
            <person name="Submissions S."/>
        </authorList>
    </citation>
    <scope>NUCLEOTIDE SEQUENCE [LARGE SCALE GENOMIC DNA]</scope>
    <source>
        <strain evidence="2">DSM 23095</strain>
    </source>
</reference>
<keyword evidence="2" id="KW-1185">Reference proteome</keyword>
<dbReference type="Proteomes" id="UP000199060">
    <property type="component" value="Unassembled WGS sequence"/>
</dbReference>
<dbReference type="EMBL" id="FNAC01000030">
    <property type="protein sequence ID" value="SDD44798.1"/>
    <property type="molecule type" value="Genomic_DNA"/>
</dbReference>
<accession>A0A1G6UTV2</accession>
<evidence type="ECO:0000313" key="2">
    <source>
        <dbReference type="Proteomes" id="UP000199060"/>
    </source>
</evidence>
<dbReference type="OrthoDB" id="711499at2"/>
<protein>
    <submittedName>
        <fullName evidence="1">Uncharacterized protein</fullName>
    </submittedName>
</protein>
<dbReference type="AlphaFoldDB" id="A0A1G6UTV2"/>
<name>A0A1G6UTV2_9BACT</name>